<feature type="signal peptide" evidence="1">
    <location>
        <begin position="1"/>
        <end position="22"/>
    </location>
</feature>
<dbReference type="KEGG" id="orp:MOP44_27205"/>
<keyword evidence="3" id="KW-1185">Reference proteome</keyword>
<dbReference type="Proteomes" id="UP001059380">
    <property type="component" value="Chromosome"/>
</dbReference>
<protein>
    <submittedName>
        <fullName evidence="2">Uncharacterized protein</fullName>
    </submittedName>
</protein>
<keyword evidence="1" id="KW-0732">Signal</keyword>
<feature type="chain" id="PRO_5039931411" evidence="1">
    <location>
        <begin position="23"/>
        <end position="512"/>
    </location>
</feature>
<name>A0A9J7BNM2_9BACT</name>
<dbReference type="EMBL" id="CP093313">
    <property type="protein sequence ID" value="UWZ84223.1"/>
    <property type="molecule type" value="Genomic_DNA"/>
</dbReference>
<sequence>MKKACCVALVCLGLVLSLAAGAQVKLSELTGNNTSACAAGGKLPGYCKQAFAGQTDTRPGVATPVFDAPAGNVSDEDIHGYLNQGGKTKIFANFMLGFCTWGSGHWCHRNVRTGYNSNDDATVAAQVEDLRRRHIDGAIMSWEGYGTSEDEAALRFQRYANKHYCKGAQQCDPMYLIMIDGPSWAYSVKSTGIPGTSGAGCGGKNGGAYEDCVIAHVRNDMCSMNGTHWGNDAYLKENGRPVVMVFPEEGVIRPWGPAPSWEDVWVHIAEWNRDLPHNCGKAPYNQNNGVPLVVFEHGGGFMHRASDGAYYWVQVAGTDPAKSQYVFNVSSPSTVETLEQFYQSAQKNAGKMVWGAAFKGFNSAQAAWGTNRILDQACGQVWMQSLTEGNRFYRDEALPFLQVITWNDYNEGTEIETGIDNCFTVSAEVKGTVLEWKLNASNEFASLSTVSHVEIYDSNDGENLRLIDKVPAERSGTWDLGVLPAGTHRVFVRMVGKNSILNRMSGPAVFTK</sequence>
<proteinExistence type="predicted"/>
<dbReference type="RefSeq" id="WP_260793727.1">
    <property type="nucleotide sequence ID" value="NZ_CP093313.1"/>
</dbReference>
<dbReference type="Gene3D" id="3.20.20.80">
    <property type="entry name" value="Glycosidases"/>
    <property type="match status" value="1"/>
</dbReference>
<reference evidence="2" key="1">
    <citation type="submission" date="2021-04" db="EMBL/GenBank/DDBJ databases">
        <title>Phylogenetic analysis of Acidobacteriaceae.</title>
        <authorList>
            <person name="Qiu L."/>
            <person name="Zhang Q."/>
        </authorList>
    </citation>
    <scope>NUCLEOTIDE SEQUENCE</scope>
    <source>
        <strain evidence="2">DSM 25168</strain>
    </source>
</reference>
<organism evidence="2 3">
    <name type="scientific">Occallatibacter riparius</name>
    <dbReference type="NCBI Taxonomy" id="1002689"/>
    <lineage>
        <taxon>Bacteria</taxon>
        <taxon>Pseudomonadati</taxon>
        <taxon>Acidobacteriota</taxon>
        <taxon>Terriglobia</taxon>
        <taxon>Terriglobales</taxon>
        <taxon>Acidobacteriaceae</taxon>
        <taxon>Occallatibacter</taxon>
    </lineage>
</organism>
<accession>A0A9J7BNM2</accession>
<evidence type="ECO:0000313" key="2">
    <source>
        <dbReference type="EMBL" id="UWZ84223.1"/>
    </source>
</evidence>
<evidence type="ECO:0000256" key="1">
    <source>
        <dbReference type="SAM" id="SignalP"/>
    </source>
</evidence>
<dbReference type="AlphaFoldDB" id="A0A9J7BNM2"/>
<gene>
    <name evidence="2" type="ORF">MOP44_27205</name>
</gene>
<evidence type="ECO:0000313" key="3">
    <source>
        <dbReference type="Proteomes" id="UP001059380"/>
    </source>
</evidence>